<dbReference type="PROSITE" id="PS51918">
    <property type="entry name" value="RADICAL_SAM"/>
    <property type="match status" value="1"/>
</dbReference>
<dbReference type="SUPFAM" id="SSF102114">
    <property type="entry name" value="Radical SAM enzymes"/>
    <property type="match status" value="1"/>
</dbReference>
<dbReference type="Proteomes" id="UP001221217">
    <property type="component" value="Unassembled WGS sequence"/>
</dbReference>
<reference evidence="8 9" key="1">
    <citation type="submission" date="2022-12" db="EMBL/GenBank/DDBJ databases">
        <title>Metagenome assembled genome from gulf of manar.</title>
        <authorList>
            <person name="Kohli P."/>
            <person name="Pk S."/>
            <person name="Venkata Ramana C."/>
            <person name="Sasikala C."/>
        </authorList>
    </citation>
    <scope>NUCLEOTIDE SEQUENCE [LARGE SCALE GENOMIC DNA]</scope>
    <source>
        <strain evidence="8">JB008</strain>
    </source>
</reference>
<dbReference type="InterPro" id="IPR023867">
    <property type="entry name" value="Sulphatase_maturase_rSAM"/>
</dbReference>
<evidence type="ECO:0000256" key="3">
    <source>
        <dbReference type="ARBA" id="ARBA00022723"/>
    </source>
</evidence>
<accession>A0AAJ1IBP3</accession>
<comment type="cofactor">
    <cofactor evidence="1">
        <name>[4Fe-4S] cluster</name>
        <dbReference type="ChEBI" id="CHEBI:49883"/>
    </cofactor>
</comment>
<dbReference type="PANTHER" id="PTHR43273:SF3">
    <property type="entry name" value="ANAEROBIC SULFATASE-MATURATING ENZYME HOMOLOG ASLB-RELATED"/>
    <property type="match status" value="1"/>
</dbReference>
<evidence type="ECO:0000313" key="8">
    <source>
        <dbReference type="EMBL" id="MDC7226244.1"/>
    </source>
</evidence>
<dbReference type="InterPro" id="IPR007197">
    <property type="entry name" value="rSAM"/>
</dbReference>
<dbReference type="InterPro" id="IPR058240">
    <property type="entry name" value="rSAM_sf"/>
</dbReference>
<feature type="domain" description="Radical SAM core" evidence="7">
    <location>
        <begin position="80"/>
        <end position="319"/>
    </location>
</feature>
<dbReference type="SFLD" id="SFLDG01067">
    <property type="entry name" value="SPASM/twitch_domain_containing"/>
    <property type="match status" value="1"/>
</dbReference>
<organism evidence="8 9">
    <name type="scientific">Candidatus Thalassospirochaeta sargassi</name>
    <dbReference type="NCBI Taxonomy" id="3119039"/>
    <lineage>
        <taxon>Bacteria</taxon>
        <taxon>Pseudomonadati</taxon>
        <taxon>Spirochaetota</taxon>
        <taxon>Spirochaetia</taxon>
        <taxon>Spirochaetales</taxon>
        <taxon>Spirochaetaceae</taxon>
        <taxon>Candidatus Thalassospirochaeta</taxon>
    </lineage>
</organism>
<dbReference type="CDD" id="cd01335">
    <property type="entry name" value="Radical_SAM"/>
    <property type="match status" value="1"/>
</dbReference>
<evidence type="ECO:0000256" key="4">
    <source>
        <dbReference type="ARBA" id="ARBA00023004"/>
    </source>
</evidence>
<dbReference type="SFLD" id="SFLDS00029">
    <property type="entry name" value="Radical_SAM"/>
    <property type="match status" value="1"/>
</dbReference>
<proteinExistence type="inferred from homology"/>
<dbReference type="GO" id="GO:0046872">
    <property type="term" value="F:metal ion binding"/>
    <property type="evidence" value="ECO:0007669"/>
    <property type="project" value="UniProtKB-KW"/>
</dbReference>
<evidence type="ECO:0000256" key="2">
    <source>
        <dbReference type="ARBA" id="ARBA00022691"/>
    </source>
</evidence>
<dbReference type="InterPro" id="IPR013785">
    <property type="entry name" value="Aldolase_TIM"/>
</dbReference>
<protein>
    <submittedName>
        <fullName evidence="8">Radical SAM protein</fullName>
    </submittedName>
</protein>
<dbReference type="GO" id="GO:0051536">
    <property type="term" value="F:iron-sulfur cluster binding"/>
    <property type="evidence" value="ECO:0007669"/>
    <property type="project" value="UniProtKB-KW"/>
</dbReference>
<sequence length="437" mass="49244">MDYRLSKHNIISQIKNSDEYFIINPLSRNADILDAETAGAIMDGSPPNKEELIEKGYLSIPEEEEKLFRSGYLDFLDSRDEDEVQIFYVPTYTCNFNCTYCYQEGYENEKPSDYKPVIKAFFEYVDSEFAGRRKYITVFGGEPLLPDPTTRAKIELIIEEANKRGLSLAFVTNGYSLESYIPMLKTASVRELQITIDGPADIHNQRRPLHSGKGTFSEVAAGVDAALEAGLPVNLRAVMDKENMPHLPALAELAVERGWTASKLFKTQLGRNYELHYCQENSNKLYDRLSMYEDLYDLIKKHPVVMEFHRPAYSISRFLFDNGEMPEPLYDSCPGCKTEWAFDYSGQIFSCTATVGKPGESLGTFYPEKTLKEDAAAAWQDRDVTSIPECRNCELRLACGGGCASAAKNRNGEINSPDCRPVAGLMSLGLSLYFKEN</sequence>
<dbReference type="NCBIfam" id="TIGR04085">
    <property type="entry name" value="rSAM_more_4Fe4S"/>
    <property type="match status" value="1"/>
</dbReference>
<dbReference type="InterPro" id="IPR023885">
    <property type="entry name" value="4Fe4S-binding_SPASM_dom"/>
</dbReference>
<dbReference type="EMBL" id="JAQQAL010000011">
    <property type="protein sequence ID" value="MDC7226244.1"/>
    <property type="molecule type" value="Genomic_DNA"/>
</dbReference>
<dbReference type="Gene3D" id="3.20.20.70">
    <property type="entry name" value="Aldolase class I"/>
    <property type="match status" value="1"/>
</dbReference>
<evidence type="ECO:0000256" key="6">
    <source>
        <dbReference type="ARBA" id="ARBA00023601"/>
    </source>
</evidence>
<keyword evidence="5" id="KW-0411">Iron-sulfur</keyword>
<comment type="caution">
    <text evidence="8">The sequence shown here is derived from an EMBL/GenBank/DDBJ whole genome shotgun (WGS) entry which is preliminary data.</text>
</comment>
<comment type="similarity">
    <text evidence="6">Belongs to the radical SAM superfamily. Anaerobic sulfatase-maturating enzyme family.</text>
</comment>
<keyword evidence="2" id="KW-0949">S-adenosyl-L-methionine</keyword>
<dbReference type="GO" id="GO:0016491">
    <property type="term" value="F:oxidoreductase activity"/>
    <property type="evidence" value="ECO:0007669"/>
    <property type="project" value="InterPro"/>
</dbReference>
<dbReference type="AlphaFoldDB" id="A0AAJ1IBP3"/>
<evidence type="ECO:0000259" key="7">
    <source>
        <dbReference type="PROSITE" id="PS51918"/>
    </source>
</evidence>
<keyword evidence="3" id="KW-0479">Metal-binding</keyword>
<evidence type="ECO:0000313" key="9">
    <source>
        <dbReference type="Proteomes" id="UP001221217"/>
    </source>
</evidence>
<dbReference type="PANTHER" id="PTHR43273">
    <property type="entry name" value="ANAEROBIC SULFATASE-MATURATING ENZYME HOMOLOG ASLB-RELATED"/>
    <property type="match status" value="1"/>
</dbReference>
<dbReference type="Pfam" id="PF04055">
    <property type="entry name" value="Radical_SAM"/>
    <property type="match status" value="1"/>
</dbReference>
<gene>
    <name evidence="8" type="ORF">PQJ61_05730</name>
</gene>
<name>A0AAJ1IBP3_9SPIO</name>
<evidence type="ECO:0000256" key="5">
    <source>
        <dbReference type="ARBA" id="ARBA00023014"/>
    </source>
</evidence>
<keyword evidence="4" id="KW-0408">Iron</keyword>
<evidence type="ECO:0000256" key="1">
    <source>
        <dbReference type="ARBA" id="ARBA00001966"/>
    </source>
</evidence>